<dbReference type="InterPro" id="IPR001789">
    <property type="entry name" value="Sig_transdc_resp-reg_receiver"/>
</dbReference>
<feature type="modified residue" description="4-aspartylphosphate" evidence="2">
    <location>
        <position position="53"/>
    </location>
</feature>
<proteinExistence type="predicted"/>
<reference evidence="5" key="1">
    <citation type="journal article" date="2022" name="Int. J. Syst. Evol. Microbiol.">
        <title>Anaeromyxobacter oryzae sp. nov., Anaeromyxobacter diazotrophicus sp. nov. and Anaeromyxobacter paludicola sp. nov., isolated from paddy soils.</title>
        <authorList>
            <person name="Itoh H."/>
            <person name="Xu Z."/>
            <person name="Mise K."/>
            <person name="Masuda Y."/>
            <person name="Ushijima N."/>
            <person name="Hayakawa C."/>
            <person name="Shiratori Y."/>
            <person name="Senoo K."/>
        </authorList>
    </citation>
    <scope>NUCLEOTIDE SEQUENCE [LARGE SCALE GENOMIC DNA]</scope>
    <source>
        <strain evidence="5">Red630</strain>
    </source>
</reference>
<dbReference type="PROSITE" id="PS50110">
    <property type="entry name" value="RESPONSE_REGULATORY"/>
    <property type="match status" value="1"/>
</dbReference>
<dbReference type="SMART" id="SM00448">
    <property type="entry name" value="REC"/>
    <property type="match status" value="1"/>
</dbReference>
<evidence type="ECO:0000256" key="1">
    <source>
        <dbReference type="ARBA" id="ARBA00022553"/>
    </source>
</evidence>
<evidence type="ECO:0000256" key="2">
    <source>
        <dbReference type="PROSITE-ProRule" id="PRU00169"/>
    </source>
</evidence>
<evidence type="ECO:0000259" key="3">
    <source>
        <dbReference type="PROSITE" id="PS50110"/>
    </source>
</evidence>
<evidence type="ECO:0000313" key="5">
    <source>
        <dbReference type="Proteomes" id="UP001162734"/>
    </source>
</evidence>
<sequence>MRSRVLVVDDDPDILDAICDILDAEGYDVARARHGAEALEQVMRRRPDLILLDLMMPVMDGPTFARELRSRRLDGIPIIVISAEGNPARAASVQARRYLAKPFDIEVLLAQVADLVHGAGADAASP</sequence>
<gene>
    <name evidence="4" type="ORF">AMPC_05340</name>
</gene>
<dbReference type="SUPFAM" id="SSF52172">
    <property type="entry name" value="CheY-like"/>
    <property type="match status" value="1"/>
</dbReference>
<dbReference type="RefSeq" id="WP_248344151.1">
    <property type="nucleotide sequence ID" value="NZ_AP025592.1"/>
</dbReference>
<dbReference type="Pfam" id="PF00072">
    <property type="entry name" value="Response_reg"/>
    <property type="match status" value="1"/>
</dbReference>
<dbReference type="Gene3D" id="3.40.50.2300">
    <property type="match status" value="1"/>
</dbReference>
<dbReference type="InterPro" id="IPR011006">
    <property type="entry name" value="CheY-like_superfamily"/>
</dbReference>
<dbReference type="InterPro" id="IPR050595">
    <property type="entry name" value="Bact_response_regulator"/>
</dbReference>
<feature type="domain" description="Response regulatory" evidence="3">
    <location>
        <begin position="4"/>
        <end position="116"/>
    </location>
</feature>
<dbReference type="EMBL" id="AP025592">
    <property type="protein sequence ID" value="BDG07421.1"/>
    <property type="molecule type" value="Genomic_DNA"/>
</dbReference>
<organism evidence="4 5">
    <name type="scientific">Anaeromyxobacter paludicola</name>
    <dbReference type="NCBI Taxonomy" id="2918171"/>
    <lineage>
        <taxon>Bacteria</taxon>
        <taxon>Pseudomonadati</taxon>
        <taxon>Myxococcota</taxon>
        <taxon>Myxococcia</taxon>
        <taxon>Myxococcales</taxon>
        <taxon>Cystobacterineae</taxon>
        <taxon>Anaeromyxobacteraceae</taxon>
        <taxon>Anaeromyxobacter</taxon>
    </lineage>
</organism>
<keyword evidence="5" id="KW-1185">Reference proteome</keyword>
<dbReference type="PANTHER" id="PTHR44591:SF23">
    <property type="entry name" value="CHEY SUBFAMILY"/>
    <property type="match status" value="1"/>
</dbReference>
<dbReference type="CDD" id="cd17574">
    <property type="entry name" value="REC_OmpR"/>
    <property type="match status" value="1"/>
</dbReference>
<dbReference type="PANTHER" id="PTHR44591">
    <property type="entry name" value="STRESS RESPONSE REGULATOR PROTEIN 1"/>
    <property type="match status" value="1"/>
</dbReference>
<evidence type="ECO:0000313" key="4">
    <source>
        <dbReference type="EMBL" id="BDG07421.1"/>
    </source>
</evidence>
<keyword evidence="1 2" id="KW-0597">Phosphoprotein</keyword>
<name>A0ABM7X6I1_9BACT</name>
<protein>
    <recommendedName>
        <fullName evidence="3">Response regulatory domain-containing protein</fullName>
    </recommendedName>
</protein>
<accession>A0ABM7X6I1</accession>
<dbReference type="Proteomes" id="UP001162734">
    <property type="component" value="Chromosome"/>
</dbReference>